<feature type="domain" description="Alpha-amylase/branching enzyme C-terminal all beta" evidence="1">
    <location>
        <begin position="41"/>
        <end position="121"/>
    </location>
</feature>
<gene>
    <name evidence="2" type="ORF">E5676_scaffold142G00660</name>
</gene>
<organism evidence="2 3">
    <name type="scientific">Cucumis melo var. makuwa</name>
    <name type="common">Oriental melon</name>
    <dbReference type="NCBI Taxonomy" id="1194695"/>
    <lineage>
        <taxon>Eukaryota</taxon>
        <taxon>Viridiplantae</taxon>
        <taxon>Streptophyta</taxon>
        <taxon>Embryophyta</taxon>
        <taxon>Tracheophyta</taxon>
        <taxon>Spermatophyta</taxon>
        <taxon>Magnoliopsida</taxon>
        <taxon>eudicotyledons</taxon>
        <taxon>Gunneridae</taxon>
        <taxon>Pentapetalae</taxon>
        <taxon>rosids</taxon>
        <taxon>fabids</taxon>
        <taxon>Cucurbitales</taxon>
        <taxon>Cucurbitaceae</taxon>
        <taxon>Benincaseae</taxon>
        <taxon>Cucumis</taxon>
    </lineage>
</organism>
<dbReference type="Proteomes" id="UP000321947">
    <property type="component" value="Unassembled WGS sequence"/>
</dbReference>
<dbReference type="SUPFAM" id="SSF51011">
    <property type="entry name" value="Glycosyl hydrolase domain"/>
    <property type="match status" value="1"/>
</dbReference>
<dbReference type="GO" id="GO:0043169">
    <property type="term" value="F:cation binding"/>
    <property type="evidence" value="ECO:0007669"/>
    <property type="project" value="InterPro"/>
</dbReference>
<sequence length="213" mass="24628">MQKQRRYSVDIYMYINKKVFTRKDQNKKCNNNKISNMKIVVISYIRGPFLFIYNFHPTDSFERYSVGVEEAGEYRIMLNTDEIEYGGQGNIKHDQYLQRTISRRIDGLRNCLEVSLPCRTAQENKTGFEVKNDKIMEPYNTNLIQPSTPLPVARTSSEAIRIASDIFLPSIKMHYPEVSSLSPSLFPLSSFLSPPPPSLQLHCRPITLSDRHC</sequence>
<dbReference type="InterPro" id="IPR013780">
    <property type="entry name" value="Glyco_hydro_b"/>
</dbReference>
<dbReference type="GO" id="GO:0005975">
    <property type="term" value="P:carbohydrate metabolic process"/>
    <property type="evidence" value="ECO:0007669"/>
    <property type="project" value="InterPro"/>
</dbReference>
<dbReference type="InterPro" id="IPR006048">
    <property type="entry name" value="A-amylase/branching_C"/>
</dbReference>
<protein>
    <submittedName>
        <fullName evidence="2">1,4-alpha-glucan-branching enzyme 3</fullName>
    </submittedName>
</protein>
<dbReference type="PANTHER" id="PTHR43651">
    <property type="entry name" value="1,4-ALPHA-GLUCAN-BRANCHING ENZYME"/>
    <property type="match status" value="1"/>
</dbReference>
<comment type="caution">
    <text evidence="2">The sequence shown here is derived from an EMBL/GenBank/DDBJ whole genome shotgun (WGS) entry which is preliminary data.</text>
</comment>
<dbReference type="AlphaFoldDB" id="A0A5D3DHI6"/>
<proteinExistence type="predicted"/>
<dbReference type="PANTHER" id="PTHR43651:SF4">
    <property type="entry name" value="1,4-ALPHA-GLUCAN-BRANCHING ENZYME 3, CHLOROPLASTIC_AMYLOPLASTIC"/>
    <property type="match status" value="1"/>
</dbReference>
<evidence type="ECO:0000313" key="2">
    <source>
        <dbReference type="EMBL" id="TYK23086.1"/>
    </source>
</evidence>
<accession>A0A5D3DHI6</accession>
<name>A0A5D3DHI6_CUCMM</name>
<dbReference type="EMBL" id="SSTD01004586">
    <property type="protein sequence ID" value="TYK23086.1"/>
    <property type="molecule type" value="Genomic_DNA"/>
</dbReference>
<evidence type="ECO:0000259" key="1">
    <source>
        <dbReference type="Pfam" id="PF02806"/>
    </source>
</evidence>
<dbReference type="GO" id="GO:0003844">
    <property type="term" value="F:1,4-alpha-glucan branching enzyme activity"/>
    <property type="evidence" value="ECO:0007669"/>
    <property type="project" value="TreeGrafter"/>
</dbReference>
<evidence type="ECO:0000313" key="3">
    <source>
        <dbReference type="Proteomes" id="UP000321947"/>
    </source>
</evidence>
<reference evidence="2 3" key="1">
    <citation type="submission" date="2019-08" db="EMBL/GenBank/DDBJ databases">
        <title>Draft genome sequences of two oriental melons (Cucumis melo L. var makuwa).</title>
        <authorList>
            <person name="Kwon S.-Y."/>
        </authorList>
    </citation>
    <scope>NUCLEOTIDE SEQUENCE [LARGE SCALE GENOMIC DNA]</scope>
    <source>
        <strain evidence="3">cv. Chang Bougi</strain>
        <tissue evidence="2">Leaf</tissue>
    </source>
</reference>
<dbReference type="Pfam" id="PF02806">
    <property type="entry name" value="Alpha-amylase_C"/>
    <property type="match status" value="1"/>
</dbReference>
<dbReference type="Gene3D" id="2.60.40.1180">
    <property type="entry name" value="Golgi alpha-mannosidase II"/>
    <property type="match status" value="1"/>
</dbReference>
<dbReference type="GO" id="GO:0005737">
    <property type="term" value="C:cytoplasm"/>
    <property type="evidence" value="ECO:0007669"/>
    <property type="project" value="TreeGrafter"/>
</dbReference>